<accession>A0ABD1WUL8</accession>
<protein>
    <submittedName>
        <fullName evidence="1">Late blight resistance protein-like protein R1A-3</fullName>
    </submittedName>
</protein>
<organism evidence="1 2">
    <name type="scientific">Forsythia ovata</name>
    <dbReference type="NCBI Taxonomy" id="205694"/>
    <lineage>
        <taxon>Eukaryota</taxon>
        <taxon>Viridiplantae</taxon>
        <taxon>Streptophyta</taxon>
        <taxon>Embryophyta</taxon>
        <taxon>Tracheophyta</taxon>
        <taxon>Spermatophyta</taxon>
        <taxon>Magnoliopsida</taxon>
        <taxon>eudicotyledons</taxon>
        <taxon>Gunneridae</taxon>
        <taxon>Pentapetalae</taxon>
        <taxon>asterids</taxon>
        <taxon>lamiids</taxon>
        <taxon>Lamiales</taxon>
        <taxon>Oleaceae</taxon>
        <taxon>Forsythieae</taxon>
        <taxon>Forsythia</taxon>
    </lineage>
</organism>
<name>A0ABD1WUL8_9LAMI</name>
<sequence>MLSCSDNATVWLFSQISIYEKQHRLSIHSHSAPSFTRPFGLHVRSLFGNLPDPSASVLCNLKLLKLASLNISFDPSYVSEDASPDLTSLPLNLRKLTLRNFDLSWKQMKIIGELPKLEVLKLRDVTIEGK</sequence>
<comment type="caution">
    <text evidence="1">The sequence shown here is derived from an EMBL/GenBank/DDBJ whole genome shotgun (WGS) entry which is preliminary data.</text>
</comment>
<reference evidence="2" key="1">
    <citation type="submission" date="2024-07" db="EMBL/GenBank/DDBJ databases">
        <title>Two chromosome-level genome assemblies of Korean endemic species Abeliophyllum distichum and Forsythia ovata (Oleaceae).</title>
        <authorList>
            <person name="Jang H."/>
        </authorList>
    </citation>
    <scope>NUCLEOTIDE SEQUENCE [LARGE SCALE GENOMIC DNA]</scope>
</reference>
<gene>
    <name evidence="1" type="ORF">Fot_06988</name>
</gene>
<proteinExistence type="predicted"/>
<evidence type="ECO:0000313" key="2">
    <source>
        <dbReference type="Proteomes" id="UP001604277"/>
    </source>
</evidence>
<dbReference type="EMBL" id="JBFOLJ010000002">
    <property type="protein sequence ID" value="KAL2553369.1"/>
    <property type="molecule type" value="Genomic_DNA"/>
</dbReference>
<dbReference type="SUPFAM" id="SSF52047">
    <property type="entry name" value="RNI-like"/>
    <property type="match status" value="1"/>
</dbReference>
<dbReference type="InterPro" id="IPR032675">
    <property type="entry name" value="LRR_dom_sf"/>
</dbReference>
<keyword evidence="2" id="KW-1185">Reference proteome</keyword>
<dbReference type="Proteomes" id="UP001604277">
    <property type="component" value="Unassembled WGS sequence"/>
</dbReference>
<dbReference type="AlphaFoldDB" id="A0ABD1WUL8"/>
<dbReference type="Gene3D" id="3.80.10.10">
    <property type="entry name" value="Ribonuclease Inhibitor"/>
    <property type="match status" value="1"/>
</dbReference>
<evidence type="ECO:0000313" key="1">
    <source>
        <dbReference type="EMBL" id="KAL2553369.1"/>
    </source>
</evidence>